<dbReference type="GO" id="GO:0005737">
    <property type="term" value="C:cytoplasm"/>
    <property type="evidence" value="ECO:0007669"/>
    <property type="project" value="UniProtKB-SubCell"/>
</dbReference>
<dbReference type="Proteomes" id="UP000293377">
    <property type="component" value="Unassembled WGS sequence"/>
</dbReference>
<evidence type="ECO:0000256" key="3">
    <source>
        <dbReference type="ARBA" id="ARBA00022490"/>
    </source>
</evidence>
<evidence type="ECO:0000256" key="2">
    <source>
        <dbReference type="ARBA" id="ARBA00011062"/>
    </source>
</evidence>
<comment type="function">
    <text evidence="7">Nucleotidase that shows phosphatase activity on nucleoside 5'-monophosphates.</text>
</comment>
<evidence type="ECO:0000259" key="8">
    <source>
        <dbReference type="Pfam" id="PF01975"/>
    </source>
</evidence>
<protein>
    <recommendedName>
        <fullName evidence="7">5'-nucleotidase SurE</fullName>
        <ecNumber evidence="7">3.1.3.5</ecNumber>
    </recommendedName>
    <alternativeName>
        <fullName evidence="7">Nucleoside 5'-monophosphate phosphohydrolase</fullName>
    </alternativeName>
</protein>
<dbReference type="GO" id="GO:0004309">
    <property type="term" value="F:exopolyphosphatase activity"/>
    <property type="evidence" value="ECO:0007669"/>
    <property type="project" value="TreeGrafter"/>
</dbReference>
<comment type="similarity">
    <text evidence="2 7">Belongs to the SurE nucleotidase family.</text>
</comment>
<dbReference type="GO" id="GO:0008254">
    <property type="term" value="F:3'-nucleotidase activity"/>
    <property type="evidence" value="ECO:0007669"/>
    <property type="project" value="TreeGrafter"/>
</dbReference>
<evidence type="ECO:0000256" key="7">
    <source>
        <dbReference type="HAMAP-Rule" id="MF_00060"/>
    </source>
</evidence>
<feature type="binding site" evidence="7">
    <location>
        <position position="94"/>
    </location>
    <ligand>
        <name>a divalent metal cation</name>
        <dbReference type="ChEBI" id="CHEBI:60240"/>
    </ligand>
</feature>
<evidence type="ECO:0000313" key="9">
    <source>
        <dbReference type="EMBL" id="RZB12367.1"/>
    </source>
</evidence>
<comment type="cofactor">
    <cofactor evidence="7">
        <name>a divalent metal cation</name>
        <dbReference type="ChEBI" id="CHEBI:60240"/>
    </cofactor>
    <text evidence="7">Binds 1 divalent metal cation per subunit.</text>
</comment>
<dbReference type="PANTHER" id="PTHR30457:SF12">
    <property type="entry name" value="5'_3'-NUCLEOTIDASE SURE"/>
    <property type="match status" value="1"/>
</dbReference>
<evidence type="ECO:0000256" key="1">
    <source>
        <dbReference type="ARBA" id="ARBA00000815"/>
    </source>
</evidence>
<dbReference type="NCBIfam" id="TIGR00087">
    <property type="entry name" value="surE"/>
    <property type="match status" value="1"/>
</dbReference>
<feature type="binding site" evidence="7">
    <location>
        <position position="8"/>
    </location>
    <ligand>
        <name>a divalent metal cation</name>
        <dbReference type="ChEBI" id="CHEBI:60240"/>
    </ligand>
</feature>
<dbReference type="GO" id="GO:0046872">
    <property type="term" value="F:metal ion binding"/>
    <property type="evidence" value="ECO:0007669"/>
    <property type="project" value="UniProtKB-UniRule"/>
</dbReference>
<comment type="catalytic activity">
    <reaction evidence="1 7">
        <text>a ribonucleoside 5'-phosphate + H2O = a ribonucleoside + phosphate</text>
        <dbReference type="Rhea" id="RHEA:12484"/>
        <dbReference type="ChEBI" id="CHEBI:15377"/>
        <dbReference type="ChEBI" id="CHEBI:18254"/>
        <dbReference type="ChEBI" id="CHEBI:43474"/>
        <dbReference type="ChEBI" id="CHEBI:58043"/>
        <dbReference type="EC" id="3.1.3.5"/>
    </reaction>
</comment>
<dbReference type="AlphaFoldDB" id="A0A4Q6I8Q2"/>
<dbReference type="STRING" id="1242993.ehr_00052"/>
<feature type="binding site" evidence="7">
    <location>
        <position position="9"/>
    </location>
    <ligand>
        <name>a divalent metal cation</name>
        <dbReference type="ChEBI" id="CHEBI:60240"/>
    </ligand>
</feature>
<accession>A0A4Q6I8Q2</accession>
<keyword evidence="10" id="KW-1185">Reference proteome</keyword>
<reference evidence="9 10" key="1">
    <citation type="submission" date="2018-06" db="EMBL/GenBank/DDBJ databases">
        <title>Complete Genome Sequence of Ehrlichia minasensis Isolated From Cattle.</title>
        <authorList>
            <person name="Aguiar D.M."/>
            <person name="Araujo J.P.A.Jr."/>
            <person name="Nakazato L."/>
            <person name="Bard E."/>
            <person name="Cabezas-Cruz A."/>
        </authorList>
    </citation>
    <scope>NUCLEOTIDE SEQUENCE [LARGE SCALE GENOMIC DNA]</scope>
    <source>
        <strain evidence="9 10">B11</strain>
    </source>
</reference>
<dbReference type="EC" id="3.1.3.5" evidence="7"/>
<gene>
    <name evidence="7 9" type="primary">surE</name>
    <name evidence="9" type="ORF">DRF75_04575</name>
</gene>
<feature type="domain" description="Survival protein SurE-like phosphatase/nucleotidase" evidence="8">
    <location>
        <begin position="3"/>
        <end position="184"/>
    </location>
</feature>
<comment type="subcellular location">
    <subcellularLocation>
        <location evidence="7">Cytoplasm</location>
    </subcellularLocation>
</comment>
<dbReference type="SUPFAM" id="SSF64167">
    <property type="entry name" value="SurE-like"/>
    <property type="match status" value="1"/>
</dbReference>
<dbReference type="InterPro" id="IPR036523">
    <property type="entry name" value="SurE-like_sf"/>
</dbReference>
<dbReference type="GO" id="GO:0000166">
    <property type="term" value="F:nucleotide binding"/>
    <property type="evidence" value="ECO:0007669"/>
    <property type="project" value="UniProtKB-KW"/>
</dbReference>
<dbReference type="Pfam" id="PF01975">
    <property type="entry name" value="SurE"/>
    <property type="match status" value="1"/>
</dbReference>
<keyword evidence="5 7" id="KW-0547">Nucleotide-binding</keyword>
<evidence type="ECO:0000256" key="6">
    <source>
        <dbReference type="ARBA" id="ARBA00022801"/>
    </source>
</evidence>
<name>A0A4Q6I8Q2_9RICK</name>
<feature type="binding site" evidence="7">
    <location>
        <position position="42"/>
    </location>
    <ligand>
        <name>a divalent metal cation</name>
        <dbReference type="ChEBI" id="CHEBI:60240"/>
    </ligand>
</feature>
<dbReference type="GO" id="GO:0008253">
    <property type="term" value="F:5'-nucleotidase activity"/>
    <property type="evidence" value="ECO:0007669"/>
    <property type="project" value="UniProtKB-UniRule"/>
</dbReference>
<evidence type="ECO:0000256" key="5">
    <source>
        <dbReference type="ARBA" id="ARBA00022741"/>
    </source>
</evidence>
<sequence length="256" mass="27777">MKVLLTNDDGFHATGIKVLKEIIIEAGIASEIWIAAPTSNCSGYGRSIGVRTATDVYQVGDTEFIVNSTPSTSAFLGLREITGKKPDLILSGINSGINIGNDIGYSGTIGAAAEGAMMNIPSIAISQEYDGRRGEINWINPQKFLKKIINMLLEVPFWNKSTIMNVNFPLIPAKGVKFTSQGEYMPSNKIEKKRNVSGSISYTVHRIAPDKGNRGCSDDSIKAIDDGYITITPLKLDMTDFDALESLTALYKDCTL</sequence>
<dbReference type="Gene3D" id="3.40.1210.10">
    <property type="entry name" value="Survival protein SurE-like phosphatase/nucleotidase"/>
    <property type="match status" value="1"/>
</dbReference>
<dbReference type="RefSeq" id="WP_045170640.1">
    <property type="nucleotide sequence ID" value="NZ_QOHL01000028.1"/>
</dbReference>
<dbReference type="InterPro" id="IPR030048">
    <property type="entry name" value="SurE"/>
</dbReference>
<dbReference type="HAMAP" id="MF_00060">
    <property type="entry name" value="SurE"/>
    <property type="match status" value="1"/>
</dbReference>
<keyword evidence="6 7" id="KW-0378">Hydrolase</keyword>
<proteinExistence type="inferred from homology"/>
<dbReference type="PANTHER" id="PTHR30457">
    <property type="entry name" value="5'-NUCLEOTIDASE SURE"/>
    <property type="match status" value="1"/>
</dbReference>
<evidence type="ECO:0000256" key="4">
    <source>
        <dbReference type="ARBA" id="ARBA00022723"/>
    </source>
</evidence>
<keyword evidence="4 7" id="KW-0479">Metal-binding</keyword>
<dbReference type="OrthoDB" id="9780815at2"/>
<evidence type="ECO:0000313" key="10">
    <source>
        <dbReference type="Proteomes" id="UP000293377"/>
    </source>
</evidence>
<dbReference type="EMBL" id="QOHL01000028">
    <property type="protein sequence ID" value="RZB12367.1"/>
    <property type="molecule type" value="Genomic_DNA"/>
</dbReference>
<organism evidence="9 10">
    <name type="scientific">Ehrlichia minasensis</name>
    <dbReference type="NCBI Taxonomy" id="1242993"/>
    <lineage>
        <taxon>Bacteria</taxon>
        <taxon>Pseudomonadati</taxon>
        <taxon>Pseudomonadota</taxon>
        <taxon>Alphaproteobacteria</taxon>
        <taxon>Rickettsiales</taxon>
        <taxon>Anaplasmataceae</taxon>
        <taxon>Ehrlichia</taxon>
    </lineage>
</organism>
<dbReference type="InterPro" id="IPR002828">
    <property type="entry name" value="SurE-like_Pase/nucleotidase"/>
</dbReference>
<comment type="caution">
    <text evidence="9">The sequence shown here is derived from an EMBL/GenBank/DDBJ whole genome shotgun (WGS) entry which is preliminary data.</text>
</comment>
<keyword evidence="3 7" id="KW-0963">Cytoplasm</keyword>